<dbReference type="SUPFAM" id="SSF51735">
    <property type="entry name" value="NAD(P)-binding Rossmann-fold domains"/>
    <property type="match status" value="1"/>
</dbReference>
<evidence type="ECO:0000313" key="3">
    <source>
        <dbReference type="Proteomes" id="UP000229307"/>
    </source>
</evidence>
<proteinExistence type="predicted"/>
<evidence type="ECO:0000259" key="1">
    <source>
        <dbReference type="Pfam" id="PF01370"/>
    </source>
</evidence>
<feature type="domain" description="NAD-dependent epimerase/dehydratase" evidence="1">
    <location>
        <begin position="4"/>
        <end position="171"/>
    </location>
</feature>
<dbReference type="PANTHER" id="PTHR43245">
    <property type="entry name" value="BIFUNCTIONAL POLYMYXIN RESISTANCE PROTEIN ARNA"/>
    <property type="match status" value="1"/>
</dbReference>
<dbReference type="InterPro" id="IPR050177">
    <property type="entry name" value="Lipid_A_modif_metabolic_enz"/>
</dbReference>
<dbReference type="InterPro" id="IPR001509">
    <property type="entry name" value="Epimerase_deHydtase"/>
</dbReference>
<protein>
    <recommendedName>
        <fullName evidence="1">NAD-dependent epimerase/dehydratase domain-containing protein</fullName>
    </recommendedName>
</protein>
<dbReference type="EMBL" id="PFMR01000357">
    <property type="protein sequence ID" value="PIZ14394.1"/>
    <property type="molecule type" value="Genomic_DNA"/>
</dbReference>
<evidence type="ECO:0000313" key="2">
    <source>
        <dbReference type="EMBL" id="PIZ14394.1"/>
    </source>
</evidence>
<dbReference type="Pfam" id="PF01370">
    <property type="entry name" value="Epimerase"/>
    <property type="match status" value="1"/>
</dbReference>
<reference evidence="3" key="1">
    <citation type="submission" date="2017-09" db="EMBL/GenBank/DDBJ databases">
        <title>Depth-based differentiation of microbial function through sediment-hosted aquifers and enrichment of novel symbionts in the deep terrestrial subsurface.</title>
        <authorList>
            <person name="Probst A.J."/>
            <person name="Ladd B."/>
            <person name="Jarett J.K."/>
            <person name="Geller-Mcgrath D.E."/>
            <person name="Sieber C.M.K."/>
            <person name="Emerson J.B."/>
            <person name="Anantharaman K."/>
            <person name="Thomas B.C."/>
            <person name="Malmstrom R."/>
            <person name="Stieglmeier M."/>
            <person name="Klingl A."/>
            <person name="Woyke T."/>
            <person name="Ryan C.M."/>
            <person name="Banfield J.F."/>
        </authorList>
    </citation>
    <scope>NUCLEOTIDE SEQUENCE [LARGE SCALE GENOMIC DNA]</scope>
</reference>
<dbReference type="Gene3D" id="3.40.50.720">
    <property type="entry name" value="NAD(P)-binding Rossmann-like Domain"/>
    <property type="match status" value="1"/>
</dbReference>
<gene>
    <name evidence="2" type="ORF">COY52_12790</name>
</gene>
<dbReference type="Proteomes" id="UP000229307">
    <property type="component" value="Unassembled WGS sequence"/>
</dbReference>
<name>A0A2M7S4C0_9BACT</name>
<organism evidence="2 3">
    <name type="scientific">Candidatus Desantisbacteria bacterium CG_4_10_14_0_8_um_filter_48_22</name>
    <dbReference type="NCBI Taxonomy" id="1974543"/>
    <lineage>
        <taxon>Bacteria</taxon>
        <taxon>Candidatus Desantisiibacteriota</taxon>
    </lineage>
</organism>
<accession>A0A2M7S4C0</accession>
<comment type="caution">
    <text evidence="2">The sequence shown here is derived from an EMBL/GenBank/DDBJ whole genome shotgun (WGS) entry which is preliminary data.</text>
</comment>
<sequence>MSFVLITGTSGFIGKALAASMAKDHDVVCMSRKDPGLGLAWVRGEFGSFEDLQRLKDRKIDVVVHLAAVTGGCLERDGILVNVESTRCLMRCLMDRGCKKFVMASSIAVVGMQSKKFRPLQLPIPDEHPCLDQDGYGLSKYLMEEVTRYYCRQNEAIDVINLRLASICGDNNLTPLSKVGPLNEWGLGGITIMALNDAVRAFTLAAEAPYKPGVRIMNATGPKAWVADPIAEILKNWWGNDVDLSYFKQPGHEFDSVYDVSRIKKELGFTAAVLPRR</sequence>
<dbReference type="InterPro" id="IPR036291">
    <property type="entry name" value="NAD(P)-bd_dom_sf"/>
</dbReference>
<dbReference type="AlphaFoldDB" id="A0A2M7S4C0"/>